<keyword evidence="1" id="KW-1133">Transmembrane helix</keyword>
<reference evidence="2 3" key="1">
    <citation type="journal article" date="2013" name="Genome Announc.">
        <title>Complete Genome Sequence of Bacillus thuringiensis Serovar Israelensis Strain HD-789.</title>
        <authorList>
            <person name="Doggett N.A."/>
            <person name="Stubben C.J."/>
            <person name="Chertkov O."/>
            <person name="Bruce D.C."/>
            <person name="Detter J.C."/>
            <person name="Johnson S.L."/>
            <person name="Han C.S."/>
        </authorList>
    </citation>
    <scope>NUCLEOTIDE SEQUENCE [LARGE SCALE GENOMIC DNA]</scope>
    <source>
        <strain evidence="2 3">HD-789</strain>
    </source>
</reference>
<evidence type="ECO:0000256" key="1">
    <source>
        <dbReference type="SAM" id="Phobius"/>
    </source>
</evidence>
<evidence type="ECO:0000313" key="3">
    <source>
        <dbReference type="Proteomes" id="UP000005257"/>
    </source>
</evidence>
<keyword evidence="1" id="KW-0812">Transmembrane</keyword>
<name>A0A9W3JUR5_BACTU</name>
<evidence type="ECO:0000313" key="2">
    <source>
        <dbReference type="EMBL" id="AFQ29944.1"/>
    </source>
</evidence>
<accession>A0A9W3JUR5</accession>
<feature type="transmembrane region" description="Helical" evidence="1">
    <location>
        <begin position="6"/>
        <end position="24"/>
    </location>
</feature>
<dbReference type="KEGG" id="btn:BTF1_29217"/>
<dbReference type="EMBL" id="CP003764">
    <property type="protein sequence ID" value="AFQ29944.1"/>
    <property type="molecule type" value="Genomic_DNA"/>
</dbReference>
<dbReference type="AlphaFoldDB" id="A0A9W3JUR5"/>
<keyword evidence="2" id="KW-0614">Plasmid</keyword>
<geneLocation type="plasmid" evidence="2 3">
    <name>pBTHD789-1</name>
</geneLocation>
<sequence length="105" mass="12122">MKIKTLLPLVVVIVAIVFLVNLNLKNFNEIVPKQEGKPVTAEVIDKKYRVDTKVGKVHEVTLKVGEKTYNTLIKEELYSKVDNGTRLEVLQYKDRVKLYDSYDLK</sequence>
<gene>
    <name evidence="2" type="ORF">BTF1_29217</name>
</gene>
<dbReference type="RefSeq" id="WP_000695600.1">
    <property type="nucleotide sequence ID" value="NC_018516.1"/>
</dbReference>
<protein>
    <submittedName>
        <fullName evidence="2">Uncharacterized protein</fullName>
    </submittedName>
</protein>
<proteinExistence type="predicted"/>
<dbReference type="Proteomes" id="UP000005257">
    <property type="component" value="Plasmid pBTHD789-1"/>
</dbReference>
<keyword evidence="1" id="KW-0472">Membrane</keyword>
<organism evidence="2 3">
    <name type="scientific">Bacillus thuringiensis HD-789</name>
    <dbReference type="NCBI Taxonomy" id="1217737"/>
    <lineage>
        <taxon>Bacteria</taxon>
        <taxon>Bacillati</taxon>
        <taxon>Bacillota</taxon>
        <taxon>Bacilli</taxon>
        <taxon>Bacillales</taxon>
        <taxon>Bacillaceae</taxon>
        <taxon>Bacillus</taxon>
        <taxon>Bacillus cereus group</taxon>
    </lineage>
</organism>